<name>A0A367FX32_9FIRM</name>
<evidence type="ECO:0000256" key="2">
    <source>
        <dbReference type="SAM" id="SignalP"/>
    </source>
</evidence>
<dbReference type="EMBL" id="PSQG01000018">
    <property type="protein sequence ID" value="RCH42818.1"/>
    <property type="molecule type" value="Genomic_DNA"/>
</dbReference>
<feature type="domain" description="Streptococcal pilin isopeptide linkage" evidence="3">
    <location>
        <begin position="44"/>
        <end position="172"/>
    </location>
</feature>
<feature type="chain" id="PRO_5016611889" evidence="2">
    <location>
        <begin position="27"/>
        <end position="334"/>
    </location>
</feature>
<comment type="caution">
    <text evidence="5">The sequence shown here is derived from an EMBL/GenBank/DDBJ whole genome shotgun (WGS) entry which is preliminary data.</text>
</comment>
<dbReference type="NCBIfam" id="TIGR03786">
    <property type="entry name" value="strep_pil_rpt"/>
    <property type="match status" value="1"/>
</dbReference>
<reference evidence="5 6" key="1">
    <citation type="submission" date="2018-02" db="EMBL/GenBank/DDBJ databases">
        <title>Complete genome sequencing of Faecalibacterium prausnitzii strains isolated from the human gut.</title>
        <authorList>
            <person name="Fitzgerald B.C."/>
            <person name="Shkoporov A.N."/>
            <person name="Ross P.R."/>
            <person name="Hill C."/>
        </authorList>
    </citation>
    <scope>NUCLEOTIDE SEQUENCE [LARGE SCALE GENOMIC DNA]</scope>
    <source>
        <strain evidence="5 6">APC942/31-1</strain>
    </source>
</reference>
<dbReference type="Gene3D" id="2.60.40.1140">
    <property type="entry name" value="Collagen-binding surface protein Cna, B-type domain"/>
    <property type="match status" value="1"/>
</dbReference>
<dbReference type="InterPro" id="IPR038174">
    <property type="entry name" value="Strep_pil_link_sf"/>
</dbReference>
<dbReference type="Proteomes" id="UP000253208">
    <property type="component" value="Unassembled WGS sequence"/>
</dbReference>
<dbReference type="AlphaFoldDB" id="A0A367FX32"/>
<keyword evidence="1" id="KW-0812">Transmembrane</keyword>
<evidence type="ECO:0000259" key="3">
    <source>
        <dbReference type="Pfam" id="PF12892"/>
    </source>
</evidence>
<dbReference type="InterPro" id="IPR022464">
    <property type="entry name" value="Strep_pil_isopept_link"/>
</dbReference>
<dbReference type="Gene3D" id="2.60.40.3050">
    <property type="match status" value="1"/>
</dbReference>
<dbReference type="Pfam" id="PF24547">
    <property type="entry name" value="DUF7601"/>
    <property type="match status" value="1"/>
</dbReference>
<protein>
    <submittedName>
        <fullName evidence="5">Uncharacterized protein</fullName>
    </submittedName>
</protein>
<accession>A0A367FX32</accession>
<sequence>MKKTKKLLACLIAAATMFTMGSTAFAEETETPTTYTDQSKVTIKKQYNLEGQGSSPAEDFTFEVDKTSVSDSAITDPNEMPDISVNSIHFDEKSATSSASTEITLPDYSSVGVYTYTITEVSGKTAGVIYDTTPVVLKVTVVDENGVLKRIVSLKKDNKKLDKNNNAFTNTYRAGTLDISKNVNGNLGDKSKYFAFDVTLNGQSGKDTAKSFSVGKTSYGENPETIITGEKTTFYLKHGETLDIKNLPYGLTYTVEEHDYTSDDYITTVNNNDGRTLENQEVDNATQAAAFTNTKNGKIDTGINLTTLPYILVFAGVIVIAGAAFITRRRKYED</sequence>
<evidence type="ECO:0000259" key="4">
    <source>
        <dbReference type="Pfam" id="PF24547"/>
    </source>
</evidence>
<feature type="signal peptide" evidence="2">
    <location>
        <begin position="1"/>
        <end position="26"/>
    </location>
</feature>
<organism evidence="5 6">
    <name type="scientific">Blautia obeum</name>
    <dbReference type="NCBI Taxonomy" id="40520"/>
    <lineage>
        <taxon>Bacteria</taxon>
        <taxon>Bacillati</taxon>
        <taxon>Bacillota</taxon>
        <taxon>Clostridia</taxon>
        <taxon>Lachnospirales</taxon>
        <taxon>Lachnospiraceae</taxon>
        <taxon>Blautia</taxon>
    </lineage>
</organism>
<dbReference type="Pfam" id="PF12892">
    <property type="entry name" value="FctA"/>
    <property type="match status" value="1"/>
</dbReference>
<evidence type="ECO:0000256" key="1">
    <source>
        <dbReference type="SAM" id="Phobius"/>
    </source>
</evidence>
<keyword evidence="1" id="KW-1133">Transmembrane helix</keyword>
<feature type="domain" description="DUF7601" evidence="4">
    <location>
        <begin position="175"/>
        <end position="295"/>
    </location>
</feature>
<dbReference type="RefSeq" id="WP_114002480.1">
    <property type="nucleotide sequence ID" value="NZ_PSQG01000018.1"/>
</dbReference>
<proteinExistence type="predicted"/>
<evidence type="ECO:0000313" key="6">
    <source>
        <dbReference type="Proteomes" id="UP000253208"/>
    </source>
</evidence>
<evidence type="ECO:0000313" key="5">
    <source>
        <dbReference type="EMBL" id="RCH42818.1"/>
    </source>
</evidence>
<dbReference type="InterPro" id="IPR055382">
    <property type="entry name" value="DUF7601"/>
</dbReference>
<feature type="transmembrane region" description="Helical" evidence="1">
    <location>
        <begin position="308"/>
        <end position="327"/>
    </location>
</feature>
<keyword evidence="2" id="KW-0732">Signal</keyword>
<keyword evidence="1" id="KW-0472">Membrane</keyword>
<gene>
    <name evidence="5" type="ORF">C4886_12535</name>
</gene>